<protein>
    <recommendedName>
        <fullName evidence="1">Glycine N-acyltransferase-like protein</fullName>
        <ecNumber evidence="1">2.3.1.-</ecNumber>
    </recommendedName>
</protein>
<evidence type="ECO:0000313" key="4">
    <source>
        <dbReference type="Proteomes" id="UP001187315"/>
    </source>
</evidence>
<organism evidence="3 4">
    <name type="scientific">Tachysurus vachellii</name>
    <name type="common">Darkbarbel catfish</name>
    <name type="synonym">Pelteobagrus vachellii</name>
    <dbReference type="NCBI Taxonomy" id="175792"/>
    <lineage>
        <taxon>Eukaryota</taxon>
        <taxon>Metazoa</taxon>
        <taxon>Chordata</taxon>
        <taxon>Craniata</taxon>
        <taxon>Vertebrata</taxon>
        <taxon>Euteleostomi</taxon>
        <taxon>Actinopterygii</taxon>
        <taxon>Neopterygii</taxon>
        <taxon>Teleostei</taxon>
        <taxon>Ostariophysi</taxon>
        <taxon>Siluriformes</taxon>
        <taxon>Bagridae</taxon>
        <taxon>Tachysurus</taxon>
    </lineage>
</organism>
<reference evidence="3" key="1">
    <citation type="submission" date="2023-08" db="EMBL/GenBank/DDBJ databases">
        <title>Pelteobagrus vachellii genome.</title>
        <authorList>
            <person name="Liu H."/>
        </authorList>
    </citation>
    <scope>NUCLEOTIDE SEQUENCE</scope>
    <source>
        <strain evidence="3">PRFRI_2022a</strain>
        <tissue evidence="3">Muscle</tissue>
    </source>
</reference>
<dbReference type="GO" id="GO:0047961">
    <property type="term" value="F:glycine N-acyltransferase activity"/>
    <property type="evidence" value="ECO:0007669"/>
    <property type="project" value="InterPro"/>
</dbReference>
<dbReference type="Proteomes" id="UP001187315">
    <property type="component" value="Unassembled WGS sequence"/>
</dbReference>
<dbReference type="InterPro" id="IPR015938">
    <property type="entry name" value="Glycine_N-acyltransferase_N"/>
</dbReference>
<dbReference type="InterPro" id="IPR016181">
    <property type="entry name" value="Acyl_CoA_acyltransferase"/>
</dbReference>
<sequence length="280" mass="32197">MKVLNKQELQKAEEALRLYFPESQEVYGYVCRINRVDVDPTDVLVDQWPDFRVLLVKPGQQQDPDLIKDVCIFTKDKSCLMNVLTRTDVLDWKQDMILSVDLQHEAMIKAVAANKSVPINKTDVGHLMRLQDPSKLKAERLSFQVSSVKESHAALINSKWEVGMGERTEPLIRNMIRNFPSCCVLDSEGWPVSWLLTYPSCAMGPIYTLPEHRQKGYAKALVTILAKKLHSDGYPVYCFIKLENQPSYRLFTSLGFTRECLQGMPYRNAWLYFNQVSMTP</sequence>
<dbReference type="PROSITE" id="PS51186">
    <property type="entry name" value="GNAT"/>
    <property type="match status" value="1"/>
</dbReference>
<comment type="caution">
    <text evidence="3">The sequence shown here is derived from an EMBL/GenBank/DDBJ whole genome shotgun (WGS) entry which is preliminary data.</text>
</comment>
<dbReference type="EMBL" id="JAVHJS010000007">
    <property type="protein sequence ID" value="KAK2853028.1"/>
    <property type="molecule type" value="Genomic_DNA"/>
</dbReference>
<accession>A0AA88NBQ9</accession>
<dbReference type="EC" id="2.3.1.-" evidence="1"/>
<dbReference type="Pfam" id="PF08445">
    <property type="entry name" value="FR47"/>
    <property type="match status" value="1"/>
</dbReference>
<dbReference type="PANTHER" id="PTHR15298">
    <property type="entry name" value="L-COA N-ACYLTRANSFERASE-RELATED"/>
    <property type="match status" value="1"/>
</dbReference>
<keyword evidence="1" id="KW-0808">Transferase</keyword>
<dbReference type="Gene3D" id="3.40.630.30">
    <property type="match status" value="1"/>
</dbReference>
<keyword evidence="4" id="KW-1185">Reference proteome</keyword>
<dbReference type="SUPFAM" id="SSF55729">
    <property type="entry name" value="Acyl-CoA N-acyltransferases (Nat)"/>
    <property type="match status" value="1"/>
</dbReference>
<dbReference type="InterPro" id="IPR010313">
    <property type="entry name" value="Glycine_N-acyltransferase"/>
</dbReference>
<gene>
    <name evidence="3" type="ORF">Q7C36_008229</name>
</gene>
<dbReference type="AlphaFoldDB" id="A0AA88NBQ9"/>
<name>A0AA88NBQ9_TACVA</name>
<proteinExistence type="inferred from homology"/>
<evidence type="ECO:0000259" key="2">
    <source>
        <dbReference type="PROSITE" id="PS51186"/>
    </source>
</evidence>
<evidence type="ECO:0000256" key="1">
    <source>
        <dbReference type="RuleBase" id="RU368002"/>
    </source>
</evidence>
<dbReference type="Pfam" id="PF06021">
    <property type="entry name" value="Gly_acyl_tr_N"/>
    <property type="match status" value="1"/>
</dbReference>
<dbReference type="InterPro" id="IPR013653">
    <property type="entry name" value="GCN5-like_dom"/>
</dbReference>
<evidence type="ECO:0000313" key="3">
    <source>
        <dbReference type="EMBL" id="KAK2853028.1"/>
    </source>
</evidence>
<comment type="similarity">
    <text evidence="1">Belongs to the glycine N-acyltransferase family.</text>
</comment>
<dbReference type="CDD" id="cd04301">
    <property type="entry name" value="NAT_SF"/>
    <property type="match status" value="1"/>
</dbReference>
<dbReference type="PANTHER" id="PTHR15298:SF15">
    <property type="entry name" value="GLYCINE N-ACYLTRANSFERASE-LIKE PROTEIN"/>
    <property type="match status" value="1"/>
</dbReference>
<keyword evidence="1" id="KW-0012">Acyltransferase</keyword>
<dbReference type="GO" id="GO:0005739">
    <property type="term" value="C:mitochondrion"/>
    <property type="evidence" value="ECO:0007669"/>
    <property type="project" value="InterPro"/>
</dbReference>
<feature type="domain" description="N-acetyltransferase" evidence="2">
    <location>
        <begin position="143"/>
        <end position="277"/>
    </location>
</feature>
<dbReference type="InterPro" id="IPR000182">
    <property type="entry name" value="GNAT_dom"/>
</dbReference>